<proteinExistence type="predicted"/>
<accession>A0AA88KLM2</accession>
<feature type="compositionally biased region" description="Low complexity" evidence="1">
    <location>
        <begin position="533"/>
        <end position="549"/>
    </location>
</feature>
<name>A0AA88KLM2_NAELO</name>
<feature type="region of interest" description="Disordered" evidence="1">
    <location>
        <begin position="503"/>
        <end position="549"/>
    </location>
</feature>
<dbReference type="RefSeq" id="XP_044550790.1">
    <property type="nucleotide sequence ID" value="XM_044691184.1"/>
</dbReference>
<comment type="caution">
    <text evidence="2">The sequence shown here is derived from an EMBL/GenBank/DDBJ whole genome shotgun (WGS) entry which is preliminary data.</text>
</comment>
<feature type="compositionally biased region" description="Basic and acidic residues" evidence="1">
    <location>
        <begin position="56"/>
        <end position="71"/>
    </location>
</feature>
<evidence type="ECO:0000256" key="1">
    <source>
        <dbReference type="SAM" id="MobiDB-lite"/>
    </source>
</evidence>
<dbReference type="Proteomes" id="UP000816034">
    <property type="component" value="Unassembled WGS sequence"/>
</dbReference>
<organism evidence="2 3">
    <name type="scientific">Naegleria lovaniensis</name>
    <name type="common">Amoeba</name>
    <dbReference type="NCBI Taxonomy" id="51637"/>
    <lineage>
        <taxon>Eukaryota</taxon>
        <taxon>Discoba</taxon>
        <taxon>Heterolobosea</taxon>
        <taxon>Tetramitia</taxon>
        <taxon>Eutetramitia</taxon>
        <taxon>Vahlkampfiidae</taxon>
        <taxon>Naegleria</taxon>
    </lineage>
</organism>
<evidence type="ECO:0000313" key="3">
    <source>
        <dbReference type="Proteomes" id="UP000816034"/>
    </source>
</evidence>
<sequence length="582" mass="67778">MQSERCSGSERLYISLEDVSFEEASKTDISFSMEDELRLSPIPHAEKDITFQIDPKVGHDEDMDQDERSFQSDEFESDCSFHSTSETSRSEEEEKNPCQCFEVASNTYFPILSNYIGSFGNLMSWGERSACKPHNQASQFERMFSGEEIKENLMQILTGFITNEPFCVDGYTDEERKLYGGQMLGYTQRVLDSFGYNLVRELASYIQIPMKMNLQTSVESIASVSSVKSDESDVYTFLDECFLSRFKKFSHDKFVFDKAEDLKPFYAKISESLKDKEKIPFRITNYLREYIHNNATILVSYLKHCVENRVNIDTNLRCINDFRSSWERRNTWISSENHLEVIHLQWITGMLVDFGLNVKKNCKVTPSAGISRMDSQYCQPDVCVEEKAICMEYKLENVIEFLPDIRKVCILPIVLMKEHNLKTGMGLLADRKHAYVFFIQKNKKFNKVLEWEYCQCFDLEDLGERCLLFVVLITWLVNECDDNEFILKECDDLNELAETWNEGKTSHNENASNRETNQSSQESSNRFIPNAPSSKNQSSNMNSHNNSQQRKLIMLQRKTKERSKIILNDVSHFARMKEHSYH</sequence>
<feature type="region of interest" description="Disordered" evidence="1">
    <location>
        <begin position="48"/>
        <end position="96"/>
    </location>
</feature>
<dbReference type="AlphaFoldDB" id="A0AA88KLM2"/>
<dbReference type="GeneID" id="68094289"/>
<feature type="compositionally biased region" description="Polar residues" evidence="1">
    <location>
        <begin position="508"/>
        <end position="527"/>
    </location>
</feature>
<reference evidence="2 3" key="1">
    <citation type="journal article" date="2018" name="BMC Genomics">
        <title>The genome of Naegleria lovaniensis, the basis for a comparative approach to unravel pathogenicity factors of the human pathogenic amoeba N. fowleri.</title>
        <authorList>
            <person name="Liechti N."/>
            <person name="Schurch N."/>
            <person name="Bruggmann R."/>
            <person name="Wittwer M."/>
        </authorList>
    </citation>
    <scope>NUCLEOTIDE SEQUENCE [LARGE SCALE GENOMIC DNA]</scope>
    <source>
        <strain evidence="2 3">ATCC 30569</strain>
    </source>
</reference>
<evidence type="ECO:0000313" key="2">
    <source>
        <dbReference type="EMBL" id="KAG2386798.1"/>
    </source>
</evidence>
<gene>
    <name evidence="2" type="ORF">C9374_001833</name>
</gene>
<dbReference type="EMBL" id="PYSW02000014">
    <property type="protein sequence ID" value="KAG2386798.1"/>
    <property type="molecule type" value="Genomic_DNA"/>
</dbReference>
<protein>
    <submittedName>
        <fullName evidence="2">Uncharacterized protein</fullName>
    </submittedName>
</protein>
<keyword evidence="3" id="KW-1185">Reference proteome</keyword>